<protein>
    <recommendedName>
        <fullName evidence="4">Lipoprotein</fullName>
    </recommendedName>
</protein>
<dbReference type="Proteomes" id="UP000198846">
    <property type="component" value="Unassembled WGS sequence"/>
</dbReference>
<dbReference type="EMBL" id="FNQK01000015">
    <property type="protein sequence ID" value="SEA49048.1"/>
    <property type="molecule type" value="Genomic_DNA"/>
</dbReference>
<evidence type="ECO:0008006" key="4">
    <source>
        <dbReference type="Google" id="ProtNLM"/>
    </source>
</evidence>
<dbReference type="RefSeq" id="WP_092135338.1">
    <property type="nucleotide sequence ID" value="NZ_FNQK01000015.1"/>
</dbReference>
<accession>A0A1H4BLX5</accession>
<evidence type="ECO:0000313" key="3">
    <source>
        <dbReference type="Proteomes" id="UP000198846"/>
    </source>
</evidence>
<dbReference type="OrthoDB" id="881763at2"/>
<sequence>MKNLLLAFAMLLIVSNCNKNDDDQPTNPIDQLPPATQTGANTFGFLANGEPINVTNTSQQVAIYQGGILQIGGGIDNTERDISVSIIMEDPININTSYDLTNFPVHAAKFRKRQGTINCNYAYEDTYQGSMTLTNIDTTNFIVSGTFEFSTVTDDCENINITNGRFDLQYIP</sequence>
<organism evidence="2 3">
    <name type="scientific">Bizionia paragorgiae</name>
    <dbReference type="NCBI Taxonomy" id="283786"/>
    <lineage>
        <taxon>Bacteria</taxon>
        <taxon>Pseudomonadati</taxon>
        <taxon>Bacteroidota</taxon>
        <taxon>Flavobacteriia</taxon>
        <taxon>Flavobacteriales</taxon>
        <taxon>Flavobacteriaceae</taxon>
        <taxon>Bizionia</taxon>
    </lineage>
</organism>
<keyword evidence="3" id="KW-1185">Reference proteome</keyword>
<evidence type="ECO:0000313" key="2">
    <source>
        <dbReference type="EMBL" id="SEA49048.1"/>
    </source>
</evidence>
<evidence type="ECO:0000256" key="1">
    <source>
        <dbReference type="SAM" id="SignalP"/>
    </source>
</evidence>
<proteinExistence type="predicted"/>
<dbReference type="AlphaFoldDB" id="A0A1H4BLX5"/>
<keyword evidence="1" id="KW-0732">Signal</keyword>
<feature type="chain" id="PRO_5011536058" description="Lipoprotein" evidence="1">
    <location>
        <begin position="20"/>
        <end position="172"/>
    </location>
</feature>
<gene>
    <name evidence="2" type="ORF">SAMN04487990_11531</name>
</gene>
<feature type="signal peptide" evidence="1">
    <location>
        <begin position="1"/>
        <end position="19"/>
    </location>
</feature>
<name>A0A1H4BLX5_BIZPA</name>
<reference evidence="2 3" key="1">
    <citation type="submission" date="2016-10" db="EMBL/GenBank/DDBJ databases">
        <authorList>
            <person name="de Groot N.N."/>
        </authorList>
    </citation>
    <scope>NUCLEOTIDE SEQUENCE [LARGE SCALE GENOMIC DNA]</scope>
    <source>
        <strain evidence="2 3">DSM 23842</strain>
    </source>
</reference>
<dbReference type="STRING" id="283786.SAMN04487990_11531"/>